<accession>A0A380ASL1</accession>
<dbReference type="GO" id="GO:0003676">
    <property type="term" value="F:nucleic acid binding"/>
    <property type="evidence" value="ECO:0007669"/>
    <property type="project" value="InterPro"/>
</dbReference>
<dbReference type="InterPro" id="IPR029063">
    <property type="entry name" value="SAM-dependent_MTases_sf"/>
</dbReference>
<dbReference type="AlphaFoldDB" id="A0A1N6UUA0"/>
<sequence length="217" mass="24323">MANHRSIKNQSTKSQLGSGQVRIIGGQWRSRRLPIQDLDGLRPTPDRVRETLFNWLANSVVNARVLDCFGGSGALALESLSRYANYAKIIELQRGAALQLKENLQTLKCDKAEVLNADTLMVLQQGCDQGFDLVFIDPPFRKGLAEKTTQLLDTQGWLNDGALIYVEVEAELTQLAIPSHWQALKEKHTGQVSYRLYQYQSANTTEPIEDENHALVD</sequence>
<evidence type="ECO:0000256" key="4">
    <source>
        <dbReference type="ARBA" id="ARBA00013682"/>
    </source>
</evidence>
<evidence type="ECO:0000256" key="5">
    <source>
        <dbReference type="ARBA" id="ARBA00022603"/>
    </source>
</evidence>
<keyword evidence="9" id="KW-0698">rRNA processing</keyword>
<dbReference type="InterPro" id="IPR004398">
    <property type="entry name" value="RNA_MeTrfase_RsmD"/>
</dbReference>
<dbReference type="EMBL" id="UGYV01000001">
    <property type="protein sequence ID" value="SUI86813.1"/>
    <property type="molecule type" value="Genomic_DNA"/>
</dbReference>
<name>A0A1N6UUA0_9GAMM</name>
<dbReference type="Pfam" id="PF03602">
    <property type="entry name" value="Cons_hypoth95"/>
    <property type="match status" value="1"/>
</dbReference>
<evidence type="ECO:0000256" key="8">
    <source>
        <dbReference type="ARBA" id="ARBA00048326"/>
    </source>
</evidence>
<protein>
    <recommendedName>
        <fullName evidence="4 9">Ribosomal RNA small subunit methyltransferase D</fullName>
        <ecNumber evidence="3 9">2.1.1.171</ecNumber>
    </recommendedName>
</protein>
<comment type="similarity">
    <text evidence="2 9">Belongs to the methyltransferase superfamily. RsmD family.</text>
</comment>
<evidence type="ECO:0000256" key="1">
    <source>
        <dbReference type="ARBA" id="ARBA00002649"/>
    </source>
</evidence>
<dbReference type="EC" id="2.1.1.171" evidence="3 9"/>
<keyword evidence="6 9" id="KW-0808">Transferase</keyword>
<dbReference type="InterPro" id="IPR002052">
    <property type="entry name" value="DNA_methylase_N6_adenine_CS"/>
</dbReference>
<dbReference type="SUPFAM" id="SSF53335">
    <property type="entry name" value="S-adenosyl-L-methionine-dependent methyltransferases"/>
    <property type="match status" value="1"/>
</dbReference>
<evidence type="ECO:0000256" key="9">
    <source>
        <dbReference type="PIRNR" id="PIRNR004553"/>
    </source>
</evidence>
<organism evidence="10 11">
    <name type="scientific">Shewanella morhuae</name>
    <dbReference type="NCBI Taxonomy" id="365591"/>
    <lineage>
        <taxon>Bacteria</taxon>
        <taxon>Pseudomonadati</taxon>
        <taxon>Pseudomonadota</taxon>
        <taxon>Gammaproteobacteria</taxon>
        <taxon>Alteromonadales</taxon>
        <taxon>Shewanellaceae</taxon>
        <taxon>Shewanella</taxon>
    </lineage>
</organism>
<dbReference type="OrthoDB" id="9803017at2"/>
<accession>A0A1N6UUA0</accession>
<dbReference type="Gene3D" id="3.40.50.150">
    <property type="entry name" value="Vaccinia Virus protein VP39"/>
    <property type="match status" value="1"/>
</dbReference>
<dbReference type="GO" id="GO:0052913">
    <property type="term" value="F:16S rRNA (guanine(966)-N(2))-methyltransferase activity"/>
    <property type="evidence" value="ECO:0007669"/>
    <property type="project" value="UniProtKB-EC"/>
</dbReference>
<keyword evidence="7 9" id="KW-0949">S-adenosyl-L-methionine</keyword>
<evidence type="ECO:0000256" key="2">
    <source>
        <dbReference type="ARBA" id="ARBA00005269"/>
    </source>
</evidence>
<dbReference type="CDD" id="cd02440">
    <property type="entry name" value="AdoMet_MTases"/>
    <property type="match status" value="1"/>
</dbReference>
<proteinExistence type="inferred from homology"/>
<dbReference type="RefSeq" id="WP_076497259.1">
    <property type="nucleotide sequence ID" value="NZ_FTNN01000003.1"/>
</dbReference>
<evidence type="ECO:0000313" key="10">
    <source>
        <dbReference type="EMBL" id="SUI86813.1"/>
    </source>
</evidence>
<evidence type="ECO:0000256" key="3">
    <source>
        <dbReference type="ARBA" id="ARBA00012141"/>
    </source>
</evidence>
<dbReference type="PANTHER" id="PTHR43542:SF1">
    <property type="entry name" value="METHYLTRANSFERASE"/>
    <property type="match status" value="1"/>
</dbReference>
<dbReference type="STRING" id="365591.SAMN05421840_103193"/>
<evidence type="ECO:0000256" key="6">
    <source>
        <dbReference type="ARBA" id="ARBA00022679"/>
    </source>
</evidence>
<dbReference type="PIRSF" id="PIRSF004553">
    <property type="entry name" value="CHP00095"/>
    <property type="match status" value="1"/>
</dbReference>
<evidence type="ECO:0000256" key="7">
    <source>
        <dbReference type="ARBA" id="ARBA00022691"/>
    </source>
</evidence>
<comment type="function">
    <text evidence="1 9">Specifically methylates the guanine in position 966 of 16S rRNA in the assembled 30S particle.</text>
</comment>
<evidence type="ECO:0000313" key="11">
    <source>
        <dbReference type="Proteomes" id="UP000255061"/>
    </source>
</evidence>
<dbReference type="PANTHER" id="PTHR43542">
    <property type="entry name" value="METHYLTRANSFERASE"/>
    <property type="match status" value="1"/>
</dbReference>
<keyword evidence="5 9" id="KW-0489">Methyltransferase</keyword>
<gene>
    <name evidence="10" type="primary">rsmD_1</name>
    <name evidence="10" type="ORF">NCTC10736_02840</name>
</gene>
<dbReference type="Proteomes" id="UP000255061">
    <property type="component" value="Unassembled WGS sequence"/>
</dbReference>
<reference evidence="10 11" key="1">
    <citation type="submission" date="2018-06" db="EMBL/GenBank/DDBJ databases">
        <authorList>
            <consortium name="Pathogen Informatics"/>
            <person name="Doyle S."/>
        </authorList>
    </citation>
    <scope>NUCLEOTIDE SEQUENCE [LARGE SCALE GENOMIC DNA]</scope>
    <source>
        <strain evidence="10 11">NCTC10736</strain>
    </source>
</reference>
<dbReference type="NCBIfam" id="TIGR00095">
    <property type="entry name" value="16S rRNA (guanine(966)-N(2))-methyltransferase RsmD"/>
    <property type="match status" value="1"/>
</dbReference>
<dbReference type="PROSITE" id="PS00092">
    <property type="entry name" value="N6_MTASE"/>
    <property type="match status" value="1"/>
</dbReference>
<comment type="catalytic activity">
    <reaction evidence="8 9">
        <text>guanosine(966) in 16S rRNA + S-adenosyl-L-methionine = N(2)-methylguanosine(966) in 16S rRNA + S-adenosyl-L-homocysteine + H(+)</text>
        <dbReference type="Rhea" id="RHEA:23548"/>
        <dbReference type="Rhea" id="RHEA-COMP:10211"/>
        <dbReference type="Rhea" id="RHEA-COMP:10212"/>
        <dbReference type="ChEBI" id="CHEBI:15378"/>
        <dbReference type="ChEBI" id="CHEBI:57856"/>
        <dbReference type="ChEBI" id="CHEBI:59789"/>
        <dbReference type="ChEBI" id="CHEBI:74269"/>
        <dbReference type="ChEBI" id="CHEBI:74481"/>
        <dbReference type="EC" id="2.1.1.171"/>
    </reaction>
</comment>